<organism evidence="2 3">
    <name type="scientific">Talaromyces proteolyticus</name>
    <dbReference type="NCBI Taxonomy" id="1131652"/>
    <lineage>
        <taxon>Eukaryota</taxon>
        <taxon>Fungi</taxon>
        <taxon>Dikarya</taxon>
        <taxon>Ascomycota</taxon>
        <taxon>Pezizomycotina</taxon>
        <taxon>Eurotiomycetes</taxon>
        <taxon>Eurotiomycetidae</taxon>
        <taxon>Eurotiales</taxon>
        <taxon>Trichocomaceae</taxon>
        <taxon>Talaromyces</taxon>
        <taxon>Talaromyces sect. Bacilispori</taxon>
    </lineage>
</organism>
<evidence type="ECO:0000313" key="3">
    <source>
        <dbReference type="Proteomes" id="UP001201262"/>
    </source>
</evidence>
<name>A0AAD4KS86_9EURO</name>
<feature type="compositionally biased region" description="Low complexity" evidence="1">
    <location>
        <begin position="54"/>
        <end position="66"/>
    </location>
</feature>
<feature type="region of interest" description="Disordered" evidence="1">
    <location>
        <begin position="54"/>
        <end position="90"/>
    </location>
</feature>
<gene>
    <name evidence="2" type="ORF">BGW36DRAFT_361084</name>
</gene>
<dbReference type="InterPro" id="IPR032675">
    <property type="entry name" value="LRR_dom_sf"/>
</dbReference>
<feature type="region of interest" description="Disordered" evidence="1">
    <location>
        <begin position="688"/>
        <end position="747"/>
    </location>
</feature>
<comment type="caution">
    <text evidence="2">The sequence shown here is derived from an EMBL/GenBank/DDBJ whole genome shotgun (WGS) entry which is preliminary data.</text>
</comment>
<dbReference type="GeneID" id="70244532"/>
<proteinExistence type="predicted"/>
<dbReference type="AlphaFoldDB" id="A0AAD4KS86"/>
<sequence length="788" mass="87327">MSVITTSQSPPVTFDSMAAANYQQHYAASMEDIPPRSPSISSYSSNYSHHSSSTATTAYSVASPTSPKSPSYRFFRQNTPPQSLQQQQQQLLEPAIRRMPVAVYGCILNQLQNLHEGSGSYQYGCTTCFQRDLHALALTSRSWERAVRSKLYNHIHILGADSPSQLKKFRLKRGSRLKLLRRTLRERKLLANLVLELRVPEFDLLPTVNGKINPQWEEYRDLIASVVMVCPNLENLVGFHMSFHHEFDRLTYALSTRKRLREHKWLLGEPVDASAERSRSGSPPKTKLLDQQQSFEFLDYHMSWGNLETLMLHSLNSTGSLEHGIFLRIFNRLPSLQHLCISSFDNDSFTDRTLQFLPSLTSLRLEKLRGVTDTGIAQYVSRPEARSLKSLSLIEQNIGSLLAVSKLFASLHNLERFSIVQSTGTPSLPSGGMIFQPILASASLKYLHWDVVGPESAAGLGRLDSLPFVFPHKPSNSPNYHLAQSILHSGFPRLGDLRAPSDIEPPGILQSVCRPVPRGQALIPSDRYSLPRSSHGSVSIRPMALPAGNNLTSARIRAQTFIDMAAKDSETGIKVLVTDYSDSYVPDSIVESPSDDESVAESDLFGGSSPFGANVQCANAEENSEFPRKMYEFRMPAVMGILKGSTDPEDASIPRFILRPDLPGADSDGGLLGWKHLLSSDLSTAQASSTEHLKRSGSDLSMEQPMSPAATSRFAGWSGFGGRSSSAASVATPASPPTPITFSSTTNPPWVRDTCNGAWNSGRPKDWWMHFERERHTSSDIIETKRFF</sequence>
<evidence type="ECO:0000256" key="1">
    <source>
        <dbReference type="SAM" id="MobiDB-lite"/>
    </source>
</evidence>
<protein>
    <recommendedName>
        <fullName evidence="4">F-box domain-containing protein</fullName>
    </recommendedName>
</protein>
<dbReference type="SUPFAM" id="SSF52047">
    <property type="entry name" value="RNI-like"/>
    <property type="match status" value="1"/>
</dbReference>
<evidence type="ECO:0008006" key="4">
    <source>
        <dbReference type="Google" id="ProtNLM"/>
    </source>
</evidence>
<accession>A0AAD4KS86</accession>
<feature type="compositionally biased region" description="Low complexity" evidence="1">
    <location>
        <begin position="712"/>
        <end position="733"/>
    </location>
</feature>
<dbReference type="EMBL" id="JAJTJA010000008">
    <property type="protein sequence ID" value="KAH8695387.1"/>
    <property type="molecule type" value="Genomic_DNA"/>
</dbReference>
<dbReference type="Proteomes" id="UP001201262">
    <property type="component" value="Unassembled WGS sequence"/>
</dbReference>
<evidence type="ECO:0000313" key="2">
    <source>
        <dbReference type="EMBL" id="KAH8695387.1"/>
    </source>
</evidence>
<reference evidence="2" key="1">
    <citation type="submission" date="2021-12" db="EMBL/GenBank/DDBJ databases">
        <title>Convergent genome expansion in fungi linked to evolution of root-endophyte symbiosis.</title>
        <authorList>
            <consortium name="DOE Joint Genome Institute"/>
            <person name="Ke Y.-H."/>
            <person name="Bonito G."/>
            <person name="Liao H.-L."/>
            <person name="Looney B."/>
            <person name="Rojas-Flechas A."/>
            <person name="Nash J."/>
            <person name="Hameed K."/>
            <person name="Schadt C."/>
            <person name="Martin F."/>
            <person name="Crous P.W."/>
            <person name="Miettinen O."/>
            <person name="Magnuson J.K."/>
            <person name="Labbe J."/>
            <person name="Jacobson D."/>
            <person name="Doktycz M.J."/>
            <person name="Veneault-Fourrey C."/>
            <person name="Kuo A."/>
            <person name="Mondo S."/>
            <person name="Calhoun S."/>
            <person name="Riley R."/>
            <person name="Ohm R."/>
            <person name="LaButti K."/>
            <person name="Andreopoulos B."/>
            <person name="Pangilinan J."/>
            <person name="Nolan M."/>
            <person name="Tritt A."/>
            <person name="Clum A."/>
            <person name="Lipzen A."/>
            <person name="Daum C."/>
            <person name="Barry K."/>
            <person name="Grigoriev I.V."/>
            <person name="Vilgalys R."/>
        </authorList>
    </citation>
    <scope>NUCLEOTIDE SEQUENCE</scope>
    <source>
        <strain evidence="2">PMI_201</strain>
    </source>
</reference>
<dbReference type="RefSeq" id="XP_046070529.1">
    <property type="nucleotide sequence ID" value="XM_046214245.1"/>
</dbReference>
<keyword evidence="3" id="KW-1185">Reference proteome</keyword>
<dbReference type="Gene3D" id="3.80.10.10">
    <property type="entry name" value="Ribonuclease Inhibitor"/>
    <property type="match status" value="1"/>
</dbReference>